<dbReference type="GO" id="GO:0003677">
    <property type="term" value="F:DNA binding"/>
    <property type="evidence" value="ECO:0007669"/>
    <property type="project" value="UniProtKB-KW"/>
</dbReference>
<keyword evidence="3" id="KW-0238">DNA-binding</keyword>
<dbReference type="Pfam" id="PF07282">
    <property type="entry name" value="Cas12f1-like_TNB"/>
    <property type="match status" value="1"/>
</dbReference>
<keyword evidence="2" id="KW-0815">Transposition</keyword>
<dbReference type="Pfam" id="PF01385">
    <property type="entry name" value="OrfB_IS605"/>
    <property type="match status" value="1"/>
</dbReference>
<keyword evidence="7" id="KW-0255">Endonuclease</keyword>
<reference evidence="7" key="1">
    <citation type="journal article" date="2021" name="Proc. Natl. Acad. Sci. U.S.A.">
        <title>A Catalog of Tens of Thousands of Viruses from Human Metagenomes Reveals Hidden Associations with Chronic Diseases.</title>
        <authorList>
            <person name="Tisza M.J."/>
            <person name="Buck C.B."/>
        </authorList>
    </citation>
    <scope>NUCLEOTIDE SEQUENCE</scope>
    <source>
        <strain evidence="7">Ct04y17</strain>
    </source>
</reference>
<keyword evidence="7" id="KW-0378">Hydrolase</keyword>
<dbReference type="GO" id="GO:0006310">
    <property type="term" value="P:DNA recombination"/>
    <property type="evidence" value="ECO:0007669"/>
    <property type="project" value="UniProtKB-KW"/>
</dbReference>
<organism evidence="7">
    <name type="scientific">Myoviridae sp. ct04y17</name>
    <dbReference type="NCBI Taxonomy" id="2827652"/>
    <lineage>
        <taxon>Viruses</taxon>
        <taxon>Duplodnaviria</taxon>
        <taxon>Heunggongvirae</taxon>
        <taxon>Uroviricota</taxon>
        <taxon>Caudoviricetes</taxon>
    </lineage>
</organism>
<accession>A0A8S5SI51</accession>
<evidence type="ECO:0000256" key="3">
    <source>
        <dbReference type="ARBA" id="ARBA00023125"/>
    </source>
</evidence>
<evidence type="ECO:0000313" key="7">
    <source>
        <dbReference type="EMBL" id="DAF50677.1"/>
    </source>
</evidence>
<dbReference type="GO" id="GO:0032196">
    <property type="term" value="P:transposition"/>
    <property type="evidence" value="ECO:0007669"/>
    <property type="project" value="UniProtKB-KW"/>
</dbReference>
<name>A0A8S5SI51_9CAUD</name>
<dbReference type="NCBIfam" id="NF040570">
    <property type="entry name" value="guided_TnpB"/>
    <property type="match status" value="1"/>
</dbReference>
<dbReference type="InterPro" id="IPR001959">
    <property type="entry name" value="Transposase"/>
</dbReference>
<feature type="domain" description="Probable transposase IS891/IS1136/IS1341" evidence="5">
    <location>
        <begin position="184"/>
        <end position="285"/>
    </location>
</feature>
<dbReference type="NCBIfam" id="TIGR01766">
    <property type="entry name" value="IS200/IS605 family accessory protein TnpB-like domain"/>
    <property type="match status" value="1"/>
</dbReference>
<evidence type="ECO:0000259" key="5">
    <source>
        <dbReference type="Pfam" id="PF01385"/>
    </source>
</evidence>
<comment type="similarity">
    <text evidence="1">In the C-terminal section; belongs to the transposase 35 family.</text>
</comment>
<evidence type="ECO:0000256" key="2">
    <source>
        <dbReference type="ARBA" id="ARBA00022578"/>
    </source>
</evidence>
<feature type="domain" description="Cas12f1-like TNB" evidence="6">
    <location>
        <begin position="304"/>
        <end position="375"/>
    </location>
</feature>
<evidence type="ECO:0000256" key="4">
    <source>
        <dbReference type="ARBA" id="ARBA00023172"/>
    </source>
</evidence>
<protein>
    <submittedName>
        <fullName evidence="7">Endonuclease</fullName>
    </submittedName>
</protein>
<sequence length="404" mass="46676">MQLVYKFDINHSDRLCAICRVTNNLYNQALYIVRNELKDNDRWLFYPDLDRIMKNVTNLEGTVNYRLVKSHVAQQTLRVLDKAMKGYVKAVKDWAKNPGKYNGKPELPCYHKRGGMSNAIYTNQSCKIHDGYIILDRDLKIPVPQWEKYKDRIERFKQVRIIPKRTYMTVEVVYDCVCSDNVGTGMASIDLGVNNLATLVCGCNALLFSGKVVKSYNRWFNKTLSMLQSIKDRQGIDKLTNRMRKMYEKRERFMNDAIHKTSRRIVDYLVSHHIGTLAVGYNKGWKQSVNMGGVNNQKFTFIPFARLRSCLRYKCELAGISYIEHEESYTSKCDALAMEDICKHDSYLGKRVKRGLFKSAVGKVINADVNGALNIGRKVFGDSFMIADSGRWYRPERVNVLKCV</sequence>
<dbReference type="EMBL" id="BK032600">
    <property type="protein sequence ID" value="DAF50677.1"/>
    <property type="molecule type" value="Genomic_DNA"/>
</dbReference>
<dbReference type="InterPro" id="IPR010095">
    <property type="entry name" value="Cas12f1-like_TNB"/>
</dbReference>
<evidence type="ECO:0000256" key="1">
    <source>
        <dbReference type="ARBA" id="ARBA00008761"/>
    </source>
</evidence>
<keyword evidence="7" id="KW-0540">Nuclease</keyword>
<proteinExistence type="inferred from homology"/>
<evidence type="ECO:0000259" key="6">
    <source>
        <dbReference type="Pfam" id="PF07282"/>
    </source>
</evidence>
<keyword evidence="4" id="KW-0233">DNA recombination</keyword>
<dbReference type="GO" id="GO:0004519">
    <property type="term" value="F:endonuclease activity"/>
    <property type="evidence" value="ECO:0007669"/>
    <property type="project" value="UniProtKB-KW"/>
</dbReference>